<keyword evidence="3 7" id="KW-0732">Signal</keyword>
<evidence type="ECO:0000313" key="11">
    <source>
        <dbReference type="Proteomes" id="UP001596957"/>
    </source>
</evidence>
<dbReference type="Pfam" id="PF17801">
    <property type="entry name" value="Melibiase_C"/>
    <property type="match status" value="1"/>
</dbReference>
<dbReference type="PANTHER" id="PTHR11452">
    <property type="entry name" value="ALPHA-GALACTOSIDASE/ALPHA-N-ACETYLGALACTOSAMINIDASE"/>
    <property type="match status" value="1"/>
</dbReference>
<feature type="signal peptide" evidence="7">
    <location>
        <begin position="1"/>
        <end position="27"/>
    </location>
</feature>
<feature type="domain" description="F5/8 type C" evidence="8">
    <location>
        <begin position="933"/>
        <end position="1064"/>
    </location>
</feature>
<dbReference type="SUPFAM" id="SSF51126">
    <property type="entry name" value="Pectin lyase-like"/>
    <property type="match status" value="1"/>
</dbReference>
<dbReference type="InterPro" id="IPR017853">
    <property type="entry name" value="GH"/>
</dbReference>
<comment type="similarity">
    <text evidence="2">Belongs to the glycosyl hydrolase 27 family.</text>
</comment>
<accession>A0ABW2VWB2</accession>
<dbReference type="Gene3D" id="3.20.20.70">
    <property type="entry name" value="Aldolase class I"/>
    <property type="match status" value="1"/>
</dbReference>
<dbReference type="PRINTS" id="PR00740">
    <property type="entry name" value="GLHYDRLASE27"/>
</dbReference>
<dbReference type="Pfam" id="PF00295">
    <property type="entry name" value="Glyco_hydro_28"/>
    <property type="match status" value="1"/>
</dbReference>
<dbReference type="InterPro" id="IPR013785">
    <property type="entry name" value="Aldolase_TIM"/>
</dbReference>
<dbReference type="Gene3D" id="3.20.20.80">
    <property type="entry name" value="Glycosidases"/>
    <property type="match status" value="2"/>
</dbReference>
<evidence type="ECO:0000256" key="7">
    <source>
        <dbReference type="SAM" id="SignalP"/>
    </source>
</evidence>
<evidence type="ECO:0000259" key="8">
    <source>
        <dbReference type="PROSITE" id="PS50022"/>
    </source>
</evidence>
<evidence type="ECO:0000256" key="6">
    <source>
        <dbReference type="RuleBase" id="RU361169"/>
    </source>
</evidence>
<dbReference type="PROSITE" id="PS51910">
    <property type="entry name" value="GH18_2"/>
    <property type="match status" value="1"/>
</dbReference>
<dbReference type="InterPro" id="IPR001223">
    <property type="entry name" value="Glyco_hydro18_cat"/>
</dbReference>
<dbReference type="InterPro" id="IPR041233">
    <property type="entry name" value="Melibiase_C"/>
</dbReference>
<feature type="chain" id="PRO_5045850712" evidence="7">
    <location>
        <begin position="28"/>
        <end position="1856"/>
    </location>
</feature>
<dbReference type="InterPro" id="IPR000743">
    <property type="entry name" value="Glyco_hydro_28"/>
</dbReference>
<evidence type="ECO:0000256" key="3">
    <source>
        <dbReference type="ARBA" id="ARBA00022729"/>
    </source>
</evidence>
<evidence type="ECO:0000256" key="1">
    <source>
        <dbReference type="ARBA" id="ARBA00008834"/>
    </source>
</evidence>
<evidence type="ECO:0000313" key="10">
    <source>
        <dbReference type="EMBL" id="MFD0288212.1"/>
    </source>
</evidence>
<dbReference type="Pfam" id="PF00754">
    <property type="entry name" value="F5_F8_type_C"/>
    <property type="match status" value="1"/>
</dbReference>
<dbReference type="RefSeq" id="WP_381247247.1">
    <property type="nucleotide sequence ID" value="NZ_JBHTBI010000001.1"/>
</dbReference>
<comment type="caution">
    <text evidence="10">The sequence shown here is derived from an EMBL/GenBank/DDBJ whole genome shotgun (WGS) entry which is preliminary data.</text>
</comment>
<dbReference type="EMBL" id="JBHTEC010000007">
    <property type="protein sequence ID" value="MFD0288212.1"/>
    <property type="molecule type" value="Genomic_DNA"/>
</dbReference>
<dbReference type="InterPro" id="IPR013780">
    <property type="entry name" value="Glyco_hydro_b"/>
</dbReference>
<dbReference type="InterPro" id="IPR057739">
    <property type="entry name" value="Glyco_hydro_29_N"/>
</dbReference>
<keyword evidence="4 6" id="KW-0378">Hydrolase</keyword>
<dbReference type="SUPFAM" id="SSF49785">
    <property type="entry name" value="Galactose-binding domain-like"/>
    <property type="match status" value="1"/>
</dbReference>
<dbReference type="PANTHER" id="PTHR11452:SF75">
    <property type="entry name" value="ALPHA-GALACTOSIDASE MEL1"/>
    <property type="match status" value="1"/>
</dbReference>
<evidence type="ECO:0000256" key="2">
    <source>
        <dbReference type="ARBA" id="ARBA00009743"/>
    </source>
</evidence>
<dbReference type="InterPro" id="IPR002241">
    <property type="entry name" value="Glyco_hydro_27"/>
</dbReference>
<dbReference type="Pfam" id="PF16499">
    <property type="entry name" value="Melibiase_2"/>
    <property type="match status" value="2"/>
</dbReference>
<dbReference type="Pfam" id="PF01120">
    <property type="entry name" value="Alpha_L_fucos"/>
    <property type="match status" value="1"/>
</dbReference>
<organism evidence="10 11">
    <name type="scientific">Streptomyces lutosisoli</name>
    <dbReference type="NCBI Taxonomy" id="2665721"/>
    <lineage>
        <taxon>Bacteria</taxon>
        <taxon>Bacillati</taxon>
        <taxon>Actinomycetota</taxon>
        <taxon>Actinomycetes</taxon>
        <taxon>Kitasatosporales</taxon>
        <taxon>Streptomycetaceae</taxon>
        <taxon>Streptomyces</taxon>
    </lineage>
</organism>
<keyword evidence="5 6" id="KW-0326">Glycosidase</keyword>
<dbReference type="InterPro" id="IPR008979">
    <property type="entry name" value="Galactose-bd-like_sf"/>
</dbReference>
<protein>
    <submittedName>
        <fullName evidence="10">Glycosyl hydrolase family 28 protein</fullName>
    </submittedName>
</protein>
<keyword evidence="11" id="KW-1185">Reference proteome</keyword>
<evidence type="ECO:0000256" key="4">
    <source>
        <dbReference type="ARBA" id="ARBA00022801"/>
    </source>
</evidence>
<gene>
    <name evidence="10" type="ORF">ACFQZP_42720</name>
</gene>
<dbReference type="CDD" id="cd14792">
    <property type="entry name" value="GH27"/>
    <property type="match status" value="1"/>
</dbReference>
<dbReference type="SUPFAM" id="SSF51011">
    <property type="entry name" value="Glycosyl hydrolase domain"/>
    <property type="match status" value="1"/>
</dbReference>
<dbReference type="InterPro" id="IPR011050">
    <property type="entry name" value="Pectin_lyase_fold/virulence"/>
</dbReference>
<feature type="domain" description="GH18" evidence="9">
    <location>
        <begin position="1564"/>
        <end position="1856"/>
    </location>
</feature>
<dbReference type="SUPFAM" id="SSF51445">
    <property type="entry name" value="(Trans)glycosidases"/>
    <property type="match status" value="3"/>
</dbReference>
<reference evidence="11" key="1">
    <citation type="journal article" date="2019" name="Int. J. Syst. Evol. Microbiol.">
        <title>The Global Catalogue of Microorganisms (GCM) 10K type strain sequencing project: providing services to taxonomists for standard genome sequencing and annotation.</title>
        <authorList>
            <consortium name="The Broad Institute Genomics Platform"/>
            <consortium name="The Broad Institute Genome Sequencing Center for Infectious Disease"/>
            <person name="Wu L."/>
            <person name="Ma J."/>
        </authorList>
    </citation>
    <scope>NUCLEOTIDE SEQUENCE [LARGE SCALE GENOMIC DNA]</scope>
    <source>
        <strain evidence="11">CGMCC 4.7198</strain>
    </source>
</reference>
<name>A0ABW2VWB2_9ACTN</name>
<proteinExistence type="inferred from homology"/>
<dbReference type="InterPro" id="IPR000421">
    <property type="entry name" value="FA58C"/>
</dbReference>
<evidence type="ECO:0000256" key="5">
    <source>
        <dbReference type="ARBA" id="ARBA00023295"/>
    </source>
</evidence>
<dbReference type="GO" id="GO:0016787">
    <property type="term" value="F:hydrolase activity"/>
    <property type="evidence" value="ECO:0007669"/>
    <property type="project" value="UniProtKB-KW"/>
</dbReference>
<dbReference type="InterPro" id="IPR012334">
    <property type="entry name" value="Pectin_lyas_fold"/>
</dbReference>
<dbReference type="Proteomes" id="UP001596957">
    <property type="component" value="Unassembled WGS sequence"/>
</dbReference>
<dbReference type="CDD" id="cd06543">
    <property type="entry name" value="GH18_PF-ChiA-like"/>
    <property type="match status" value="1"/>
</dbReference>
<comment type="similarity">
    <text evidence="1 6">Belongs to the glycosyl hydrolase 28 family.</text>
</comment>
<dbReference type="Gene3D" id="2.160.20.10">
    <property type="entry name" value="Single-stranded right-handed beta-helix, Pectin lyase-like"/>
    <property type="match status" value="1"/>
</dbReference>
<dbReference type="Gene3D" id="2.60.120.260">
    <property type="entry name" value="Galactose-binding domain-like"/>
    <property type="match status" value="1"/>
</dbReference>
<sequence>MKHIHWAASVFFAFAVVLGLTHPQALAAPRTAEAGVFDVRDYGAKGDGSTNDTPAINKAITAANSAGGGTVRFPAGTYKSKNTIHMKSEVTLQVDKGATIQGSSADTYDPPEDNPNDAYQDYGHSHFRNAMIYGDRLTNIGFVGDGVIDGLGNLITGNPKSGEADKILSLTRCNGLRLGDGLTLRRGGHFAALINGCTNVTSDHLTIDTASDRDGWNIISTTNVTVTNATIKANDDALVFKSDYALGAKLPNGHVRVSDSSLSAVCCNALMFGSETCGDFSDYQFAKIRIEGSNKSGLGMVSMDGAKISDVHYRDITMTNVHSPIMQKIGTRKRCGNSPGIGSISDVTYDNITATGSSPSFSPTLWGESGHRINGVTFTNVHITVPGGYGTMSTAVPGNDPNDYNPKAIGTRPAYGWYLHNADNVTFTDSSVKYAADDGRPAVIANAASGIRFTRFTAQRGSNSPHDVGFQSVTGYCLTDSHNTSGGSLRVSRTGSSENCGTAAKPMGAATARPMGAVAAQPPAAGAKPLDLENPRQAFLRGSVGGLFLHWGERTAPAHTSCTAWENDVTSGGWTPDYWVEEAQKLHTQYLVLATFHSRLGYARPWPSKIPGSCSTRRDFLGELITAAKAKGLKVILYMTDDPQWHNEGGHEWLDSAAYSAYKGTNVDLTTRDGFGRFSYDNFFEVMDRYPDLGGFWIDNDNAYWESHNLYAQIQQKRPNYTLSNNNEDTPIMDMISNEQKTGMTPSYDYPQAVYTAQPRLTEADFKLPSSGAWWYDGSNPSVDKTLTLGRLITNAGSSVKALMAETAQVNGKFPSNQASFNTFADSYLDPIWESLHGTEGGGYLYGGLKPGFWNDGAHGVTTISKTDPNLQYVHVLTPPSTSTLRIRDNGYRIASVTNLRTGSAISWSQSGGVLTLGGLGGWDPYDTVFKVTTAGRQGILSGVTVSASASASGHAASAAGDGSYLSYWDSDKTLPVNLTFDLGSAKKVQYIGLNQREDSVAYARSDTEQSARIKAYKVFLSNDGSSWGSAVKTGQLPSRRGIQGIDLTAANARYVRLEVDSTWAASTDTTRYQRLRIDEAWIGTSYATPAATAAAPPAAAVTPYSDNGQSLRPAMGWSSWSFVRRWPTEAKIKAQADALIASGLKDHGFVYINLDDFWQKCDANGFVVDSYGRWTVDTAKFPSGIKALADYIHSKGLKFGFYVTPGIAKNAVTKNTPIEGTSYHAADIADTSKTEKNYNCKNMYYIDYGKPGAQEFVNSWAKQFASWGVDYLKIDGVGSADIPDVQAWDKALRATGRPITFALSNNLPIAQASTWRSLANSWRTQGDVECYCGSGANGSGYPLTDWSHVSARFTSAANWQPYAGPGGWNDLDSLEIGNGDQAGLTADQRRSHFTLWAMAAAPLLLGTDLTHVDSVDKPMLTNDRLIGVDQDGVAAKRVVNSGVKQVWSKKENTGDYVVALFNTGTSGNTTVGVNWSQVGFTGSGDVTDLWSGSHKGVIADSYSATLRPGETRLIRVKPVNSANAVKAADGTQSVNPVNRVNVSATPGTAAASPSPGAAAASPGMAVAPYEYLGWGSPQNPTTVMAATGVKWFTLAFVLSDGSCNPKWDGSRPLTGGNDQSKINAIRAAGGDVIVSIGGWSGAKLGEKCSSASALAGAYQKVISAYGLKVIDIDIENTEWNNATVRQRVIDALKIVKAGNAGLKTVITFGTTTSGPDSTGVDMIKRGAGSGLANDIWCIMPFDFGGGTTNMGTLTTQAMEGLKARVKSAYGYSDATAYAHIGLSSMNGKTDDSGERVRVADFKTMLAYAQQHHIARLTYWSVNRDRACGSGSDGDSCSGVSQQPYDYLKVFAQYTG</sequence>
<dbReference type="PROSITE" id="PS50022">
    <property type="entry name" value="FA58C_3"/>
    <property type="match status" value="1"/>
</dbReference>
<dbReference type="Gene3D" id="2.60.40.1180">
    <property type="entry name" value="Golgi alpha-mannosidase II"/>
    <property type="match status" value="1"/>
</dbReference>
<evidence type="ECO:0000259" key="9">
    <source>
        <dbReference type="PROSITE" id="PS51910"/>
    </source>
</evidence>